<dbReference type="EMBL" id="JBHLUN010000008">
    <property type="protein sequence ID" value="MFC0409235.1"/>
    <property type="molecule type" value="Genomic_DNA"/>
</dbReference>
<dbReference type="RefSeq" id="WP_377044980.1">
    <property type="nucleotide sequence ID" value="NZ_JBHLUN010000008.1"/>
</dbReference>
<gene>
    <name evidence="2" type="ORF">ACFFGY_13335</name>
</gene>
<evidence type="ECO:0000313" key="2">
    <source>
        <dbReference type="EMBL" id="MFC0409235.1"/>
    </source>
</evidence>
<feature type="region of interest" description="Disordered" evidence="1">
    <location>
        <begin position="19"/>
        <end position="71"/>
    </location>
</feature>
<keyword evidence="3" id="KW-1185">Reference proteome</keyword>
<evidence type="ECO:0000256" key="1">
    <source>
        <dbReference type="SAM" id="MobiDB-lite"/>
    </source>
</evidence>
<organism evidence="2 3">
    <name type="scientific">Roseomonas elaeocarpi</name>
    <dbReference type="NCBI Taxonomy" id="907779"/>
    <lineage>
        <taxon>Bacteria</taxon>
        <taxon>Pseudomonadati</taxon>
        <taxon>Pseudomonadota</taxon>
        <taxon>Alphaproteobacteria</taxon>
        <taxon>Acetobacterales</taxon>
        <taxon>Roseomonadaceae</taxon>
        <taxon>Roseomonas</taxon>
    </lineage>
</organism>
<dbReference type="Proteomes" id="UP001589865">
    <property type="component" value="Unassembled WGS sequence"/>
</dbReference>
<sequence length="71" mass="7142">MLKPLIAAGAVLMLAACSGSGGLRPDVDRSPRDSLNNNFDPTTRSSAGSTPRDESNANSSARGGPGTGAIR</sequence>
<name>A0ABV6JUU7_9PROT</name>
<protein>
    <recommendedName>
        <fullName evidence="4">Lipoprotein</fullName>
    </recommendedName>
</protein>
<evidence type="ECO:0000313" key="3">
    <source>
        <dbReference type="Proteomes" id="UP001589865"/>
    </source>
</evidence>
<dbReference type="PROSITE" id="PS51257">
    <property type="entry name" value="PROKAR_LIPOPROTEIN"/>
    <property type="match status" value="1"/>
</dbReference>
<evidence type="ECO:0008006" key="4">
    <source>
        <dbReference type="Google" id="ProtNLM"/>
    </source>
</evidence>
<proteinExistence type="predicted"/>
<comment type="caution">
    <text evidence="2">The sequence shown here is derived from an EMBL/GenBank/DDBJ whole genome shotgun (WGS) entry which is preliminary data.</text>
</comment>
<accession>A0ABV6JUU7</accession>
<reference evidence="2 3" key="1">
    <citation type="submission" date="2024-09" db="EMBL/GenBank/DDBJ databases">
        <authorList>
            <person name="Sun Q."/>
            <person name="Mori K."/>
        </authorList>
    </citation>
    <scope>NUCLEOTIDE SEQUENCE [LARGE SCALE GENOMIC DNA]</scope>
    <source>
        <strain evidence="2 3">TBRC 5777</strain>
    </source>
</reference>
<feature type="compositionally biased region" description="Polar residues" evidence="1">
    <location>
        <begin position="33"/>
        <end position="49"/>
    </location>
</feature>